<keyword evidence="1" id="KW-1133">Transmembrane helix</keyword>
<organism evidence="2">
    <name type="scientific">Lepeophtheirus salmonis</name>
    <name type="common">Salmon louse</name>
    <name type="synonym">Caligus salmonis</name>
    <dbReference type="NCBI Taxonomy" id="72036"/>
    <lineage>
        <taxon>Eukaryota</taxon>
        <taxon>Metazoa</taxon>
        <taxon>Ecdysozoa</taxon>
        <taxon>Arthropoda</taxon>
        <taxon>Crustacea</taxon>
        <taxon>Multicrustacea</taxon>
        <taxon>Hexanauplia</taxon>
        <taxon>Copepoda</taxon>
        <taxon>Siphonostomatoida</taxon>
        <taxon>Caligidae</taxon>
        <taxon>Lepeophtheirus</taxon>
    </lineage>
</organism>
<evidence type="ECO:0000313" key="2">
    <source>
        <dbReference type="EMBL" id="CDW29443.1"/>
    </source>
</evidence>
<dbReference type="AlphaFoldDB" id="A0A0K2TTU7"/>
<sequence>LPFEKSVWYNVGSEQTYLFKIIWYGTLHLILVMLYMGHSTTNFNKETDLT</sequence>
<dbReference type="EMBL" id="HACA01012082">
    <property type="protein sequence ID" value="CDW29443.1"/>
    <property type="molecule type" value="Transcribed_RNA"/>
</dbReference>
<protein>
    <submittedName>
        <fullName evidence="2">Uncharacterized protein</fullName>
    </submittedName>
</protein>
<reference evidence="2" key="1">
    <citation type="submission" date="2014-05" db="EMBL/GenBank/DDBJ databases">
        <authorList>
            <person name="Chronopoulou M."/>
        </authorList>
    </citation>
    <scope>NUCLEOTIDE SEQUENCE</scope>
    <source>
        <tissue evidence="2">Whole organism</tissue>
    </source>
</reference>
<proteinExistence type="predicted"/>
<accession>A0A0K2TTU7</accession>
<evidence type="ECO:0000256" key="1">
    <source>
        <dbReference type="SAM" id="Phobius"/>
    </source>
</evidence>
<name>A0A0K2TTU7_LEPSM</name>
<keyword evidence="1" id="KW-0472">Membrane</keyword>
<feature type="transmembrane region" description="Helical" evidence="1">
    <location>
        <begin position="17"/>
        <end position="36"/>
    </location>
</feature>
<feature type="non-terminal residue" evidence="2">
    <location>
        <position position="1"/>
    </location>
</feature>
<keyword evidence="1" id="KW-0812">Transmembrane</keyword>